<dbReference type="EMBL" id="BAABJI010000002">
    <property type="protein sequence ID" value="GAA4925158.1"/>
    <property type="molecule type" value="Genomic_DNA"/>
</dbReference>
<sequence>MQADKQNDWGSPIKYLTLKEIGDPVAAMDAFFDDDWLPDQMARLKSWREAIFSKTYYTDRNGNPGSLLSFHESNISLVEAAWVLWKRGQTIGVINAELIPSERDTWRDYPQNLSEAELCDPFSVIGKIFNKYSLPDYRVQLYEWLEHGLSRISGEGWVVTGDFIAVYENLQKLYSASWLIYQRSKAVPHLKNSGGFEVTAEQVTEITSNQANGVTLYQLNTVIPLVYNDILKEVVNIILNKVPTVQAIIYLGVRPDFADKIFLLVLTSDDEQRQAQHLNGNIEQSCEAIAKVTVLVHYASAFNTAVAKGNPFFCRSLSSPIIYLSGGLLLPVPPVAKASPDALKQADYWHRWYQQGKQFYDTADWCIRQKSANAALFLLHQSTECLLVAIVRVALGYEINSHNLSRLLAITEMFTMDFTGVFNLEDANDKELYQVLKNAYIDVRYSDNYAANNATTAAVKTKVQQLIETTQRIYNKFLLTTDL</sequence>
<dbReference type="SUPFAM" id="SSF81593">
    <property type="entry name" value="Nucleotidyltransferase substrate binding subunit/domain"/>
    <property type="match status" value="1"/>
</dbReference>
<evidence type="ECO:0000313" key="2">
    <source>
        <dbReference type="EMBL" id="GAA4925158.1"/>
    </source>
</evidence>
<accession>A0ABP9G0S8</accession>
<keyword evidence="3" id="KW-1185">Reference proteome</keyword>
<dbReference type="SMART" id="SM00748">
    <property type="entry name" value="HEPN"/>
    <property type="match status" value="1"/>
</dbReference>
<feature type="domain" description="HEPN" evidence="1">
    <location>
        <begin position="353"/>
        <end position="473"/>
    </location>
</feature>
<dbReference type="PROSITE" id="PS50910">
    <property type="entry name" value="HEPN"/>
    <property type="match status" value="1"/>
</dbReference>
<dbReference type="RefSeq" id="WP_345332539.1">
    <property type="nucleotide sequence ID" value="NZ_BAABJI010000002.1"/>
</dbReference>
<comment type="caution">
    <text evidence="2">The sequence shown here is derived from an EMBL/GenBank/DDBJ whole genome shotgun (WGS) entry which is preliminary data.</text>
</comment>
<reference evidence="3" key="1">
    <citation type="journal article" date="2019" name="Int. J. Syst. Evol. Microbiol.">
        <title>The Global Catalogue of Microorganisms (GCM) 10K type strain sequencing project: providing services to taxonomists for standard genome sequencing and annotation.</title>
        <authorList>
            <consortium name="The Broad Institute Genomics Platform"/>
            <consortium name="The Broad Institute Genome Sequencing Center for Infectious Disease"/>
            <person name="Wu L."/>
            <person name="Ma J."/>
        </authorList>
    </citation>
    <scope>NUCLEOTIDE SEQUENCE [LARGE SCALE GENOMIC DNA]</scope>
    <source>
        <strain evidence="3">JCM 18283</strain>
    </source>
</reference>
<evidence type="ECO:0000259" key="1">
    <source>
        <dbReference type="PROSITE" id="PS50910"/>
    </source>
</evidence>
<proteinExistence type="predicted"/>
<name>A0ABP9G0S8_9SPHI</name>
<dbReference type="Pfam" id="PF05168">
    <property type="entry name" value="HEPN"/>
    <property type="match status" value="1"/>
</dbReference>
<gene>
    <name evidence="2" type="ORF">GCM10023313_32020</name>
</gene>
<dbReference type="InterPro" id="IPR007842">
    <property type="entry name" value="HEPN_dom"/>
</dbReference>
<dbReference type="Proteomes" id="UP001501436">
    <property type="component" value="Unassembled WGS sequence"/>
</dbReference>
<evidence type="ECO:0000313" key="3">
    <source>
        <dbReference type="Proteomes" id="UP001501436"/>
    </source>
</evidence>
<protein>
    <recommendedName>
        <fullName evidence="1">HEPN domain-containing protein</fullName>
    </recommendedName>
</protein>
<dbReference type="Gene3D" id="1.20.120.330">
    <property type="entry name" value="Nucleotidyltransferases domain 2"/>
    <property type="match status" value="1"/>
</dbReference>
<organism evidence="2 3">
    <name type="scientific">Mucilaginibacter defluvii</name>
    <dbReference type="NCBI Taxonomy" id="1196019"/>
    <lineage>
        <taxon>Bacteria</taxon>
        <taxon>Pseudomonadati</taxon>
        <taxon>Bacteroidota</taxon>
        <taxon>Sphingobacteriia</taxon>
        <taxon>Sphingobacteriales</taxon>
        <taxon>Sphingobacteriaceae</taxon>
        <taxon>Mucilaginibacter</taxon>
    </lineage>
</organism>